<keyword evidence="3" id="KW-0539">Nucleus</keyword>
<organism evidence="7 8">
    <name type="scientific">Quillaja saponaria</name>
    <name type="common">Soap bark tree</name>
    <dbReference type="NCBI Taxonomy" id="32244"/>
    <lineage>
        <taxon>Eukaryota</taxon>
        <taxon>Viridiplantae</taxon>
        <taxon>Streptophyta</taxon>
        <taxon>Embryophyta</taxon>
        <taxon>Tracheophyta</taxon>
        <taxon>Spermatophyta</taxon>
        <taxon>Magnoliopsida</taxon>
        <taxon>eudicotyledons</taxon>
        <taxon>Gunneridae</taxon>
        <taxon>Pentapetalae</taxon>
        <taxon>rosids</taxon>
        <taxon>fabids</taxon>
        <taxon>Fabales</taxon>
        <taxon>Quillajaceae</taxon>
        <taxon>Quillaja</taxon>
    </lineage>
</organism>
<dbReference type="InterPro" id="IPR053939">
    <property type="entry name" value="UTP25_C"/>
</dbReference>
<dbReference type="GO" id="GO:0000462">
    <property type="term" value="P:maturation of SSU-rRNA from tricistronic rRNA transcript (SSU-rRNA, 5.8S rRNA, LSU-rRNA)"/>
    <property type="evidence" value="ECO:0007669"/>
    <property type="project" value="TreeGrafter"/>
</dbReference>
<evidence type="ECO:0000313" key="7">
    <source>
        <dbReference type="EMBL" id="KAJ7955815.1"/>
    </source>
</evidence>
<dbReference type="AlphaFoldDB" id="A0AAD7PIB9"/>
<feature type="region of interest" description="Disordered" evidence="4">
    <location>
        <begin position="322"/>
        <end position="347"/>
    </location>
</feature>
<proteinExistence type="inferred from homology"/>
<dbReference type="GO" id="GO:0034511">
    <property type="term" value="F:U3 snoRNA binding"/>
    <property type="evidence" value="ECO:0007669"/>
    <property type="project" value="InterPro"/>
</dbReference>
<dbReference type="EMBL" id="JARAOO010000009">
    <property type="protein sequence ID" value="KAJ7955815.1"/>
    <property type="molecule type" value="Genomic_DNA"/>
</dbReference>
<dbReference type="GO" id="GO:0019843">
    <property type="term" value="F:rRNA binding"/>
    <property type="evidence" value="ECO:0007669"/>
    <property type="project" value="TreeGrafter"/>
</dbReference>
<protein>
    <submittedName>
        <fullName evidence="7">U3 small nucleolar RNA-associated protein 25</fullName>
    </submittedName>
</protein>
<feature type="compositionally biased region" description="Acidic residues" evidence="4">
    <location>
        <begin position="73"/>
        <end position="83"/>
    </location>
</feature>
<evidence type="ECO:0000256" key="1">
    <source>
        <dbReference type="ARBA" id="ARBA00004604"/>
    </source>
</evidence>
<name>A0AAD7PIB9_QUISA</name>
<keyword evidence="8" id="KW-1185">Reference proteome</keyword>
<dbReference type="KEGG" id="qsa:O6P43_022345"/>
<reference evidence="7" key="1">
    <citation type="journal article" date="2023" name="Science">
        <title>Elucidation of the pathway for biosynthesis of saponin adjuvants from the soapbark tree.</title>
        <authorList>
            <person name="Reed J."/>
            <person name="Orme A."/>
            <person name="El-Demerdash A."/>
            <person name="Owen C."/>
            <person name="Martin L.B.B."/>
            <person name="Misra R.C."/>
            <person name="Kikuchi S."/>
            <person name="Rejzek M."/>
            <person name="Martin A.C."/>
            <person name="Harkess A."/>
            <person name="Leebens-Mack J."/>
            <person name="Louveau T."/>
            <person name="Stephenson M.J."/>
            <person name="Osbourn A."/>
        </authorList>
    </citation>
    <scope>NUCLEOTIDE SEQUENCE</scope>
    <source>
        <strain evidence="7">S10</strain>
    </source>
</reference>
<dbReference type="Pfam" id="PF06862">
    <property type="entry name" value="Utp25_C"/>
    <property type="match status" value="1"/>
</dbReference>
<dbReference type="GO" id="GO:0032040">
    <property type="term" value="C:small-subunit processome"/>
    <property type="evidence" value="ECO:0007669"/>
    <property type="project" value="TreeGrafter"/>
</dbReference>
<dbReference type="PANTHER" id="PTHR12933">
    <property type="entry name" value="ORF PROTEIN-RELATED"/>
    <property type="match status" value="1"/>
</dbReference>
<dbReference type="InterPro" id="IPR010678">
    <property type="entry name" value="UTP25"/>
</dbReference>
<evidence type="ECO:0000256" key="2">
    <source>
        <dbReference type="ARBA" id="ARBA00009223"/>
    </source>
</evidence>
<feature type="domain" description="UTP25 NTP hydrolase-like" evidence="6">
    <location>
        <begin position="200"/>
        <end position="490"/>
    </location>
</feature>
<dbReference type="Proteomes" id="UP001163823">
    <property type="component" value="Chromosome 9"/>
</dbReference>
<evidence type="ECO:0000256" key="3">
    <source>
        <dbReference type="ARBA" id="ARBA00023242"/>
    </source>
</evidence>
<feature type="domain" description="UTP25 C-terminal" evidence="5">
    <location>
        <begin position="500"/>
        <end position="678"/>
    </location>
</feature>
<accession>A0AAD7PIB9</accession>
<feature type="compositionally biased region" description="Basic and acidic residues" evidence="4">
    <location>
        <begin position="324"/>
        <end position="335"/>
    </location>
</feature>
<dbReference type="InterPro" id="IPR053940">
    <property type="entry name" value="UTP25_NTPase-like"/>
</dbReference>
<comment type="subcellular location">
    <subcellularLocation>
        <location evidence="1">Nucleus</location>
        <location evidence="1">Nucleolus</location>
    </subcellularLocation>
</comment>
<comment type="caution">
    <text evidence="7">The sequence shown here is derived from an EMBL/GenBank/DDBJ whole genome shotgun (WGS) entry which is preliminary data.</text>
</comment>
<gene>
    <name evidence="7" type="ORF">O6P43_022345</name>
</gene>
<evidence type="ECO:0000256" key="4">
    <source>
        <dbReference type="SAM" id="MobiDB-lite"/>
    </source>
</evidence>
<dbReference type="Pfam" id="PF22916">
    <property type="entry name" value="UTP25_NTPase-like"/>
    <property type="match status" value="1"/>
</dbReference>
<dbReference type="PANTHER" id="PTHR12933:SF0">
    <property type="entry name" value="U3 SMALL NUCLEOLAR RNA-ASSOCIATED PROTEIN 25 HOMOLOG"/>
    <property type="match status" value="1"/>
</dbReference>
<evidence type="ECO:0000259" key="5">
    <source>
        <dbReference type="Pfam" id="PF06862"/>
    </source>
</evidence>
<sequence>MLRPCNDSAASAKKKRKRQKVTRDSKEENNDIPESLSMLEEEHEEGSDNKPPCSHASRRQPQEPGSNNLGPDGDSETEDDLEPSFSDEEYLIDINGQSAVEASACLSSFGIRLGHSLSRGEVEELLEKKWSYKWEVPAIGMSICKWTGTGENCLKDLDTESCDGLKLKLYKHWLDVYETSGGKDFNSSKQRMFFSLCNIYRDILHCNKRPFYLKGVEDAAVMDAYIMHSMNHVFRTRDLVTKNDSKLAKHRENTNNEILTDDRFLDQGFTRPKVLILLPLASIAFRAVKRLIQLTPSAYKVNVEQIDRFSDKFGNEENEAYEDDFQHDKDLENGKSQKSSKPSDFQGLFGGKNEDDFMVGIKFTRRSIKLFSDFYTSDIIVASPLGLVNKIAEAQSNKEKDVDYLSSIEVLIIDHADVIAMQNWDHVDTVVEHLNKIPSKQHGTDVMRIRPWYLDGYAKFYRQTIILGYYLNPEINALFNNHCFNYQGKVKLVSEYKGVLHKVLPQARQIYERFNVDSVTDAYDARFDYFVKKVFPKIQDSDQGGIMLFISSYLEFVRIRNFLKSQNASFCLLGEYTKQSDISRARLWFFEGRRKIMLYTERSHFYHRYKIRGVQNLIIYSLPERKDFYPEIVNMLDGSQNMTCSVLLSRFDMYRLERIVGTATAKRMLSSEKAVFVFC</sequence>
<evidence type="ECO:0000313" key="8">
    <source>
        <dbReference type="Proteomes" id="UP001163823"/>
    </source>
</evidence>
<feature type="region of interest" description="Disordered" evidence="4">
    <location>
        <begin position="1"/>
        <end position="83"/>
    </location>
</feature>
<comment type="similarity">
    <text evidence="2">Belongs to the UTP25 family.</text>
</comment>
<evidence type="ECO:0000259" key="6">
    <source>
        <dbReference type="Pfam" id="PF22916"/>
    </source>
</evidence>